<comment type="similarity">
    <text evidence="2">Belongs to the tetraspanin (TM4SF) family.</text>
</comment>
<dbReference type="PANTHER" id="PTHR32191">
    <property type="entry name" value="TETRASPANIN-8-RELATED"/>
    <property type="match status" value="1"/>
</dbReference>
<dbReference type="OrthoDB" id="1892640at2759"/>
<dbReference type="InterPro" id="IPR044991">
    <property type="entry name" value="TET_plant"/>
</dbReference>
<accession>A0A7I8LCK1</accession>
<dbReference type="InterPro" id="IPR018499">
    <property type="entry name" value="Tetraspanin/Peripherin"/>
</dbReference>
<feature type="transmembrane region" description="Helical" evidence="6">
    <location>
        <begin position="12"/>
        <end position="32"/>
    </location>
</feature>
<feature type="transmembrane region" description="Helical" evidence="6">
    <location>
        <begin position="78"/>
        <end position="102"/>
    </location>
</feature>
<evidence type="ECO:0000256" key="6">
    <source>
        <dbReference type="SAM" id="Phobius"/>
    </source>
</evidence>
<dbReference type="PROSITE" id="PS00421">
    <property type="entry name" value="TM4_1"/>
    <property type="match status" value="1"/>
</dbReference>
<evidence type="ECO:0000256" key="2">
    <source>
        <dbReference type="ARBA" id="ARBA00006840"/>
    </source>
</evidence>
<evidence type="ECO:0000313" key="8">
    <source>
        <dbReference type="Proteomes" id="UP000663760"/>
    </source>
</evidence>
<comment type="subcellular location">
    <subcellularLocation>
        <location evidence="1">Membrane</location>
        <topology evidence="1">Multi-pass membrane protein</topology>
    </subcellularLocation>
</comment>
<dbReference type="EMBL" id="LR746277">
    <property type="protein sequence ID" value="CAA7407729.1"/>
    <property type="molecule type" value="Genomic_DNA"/>
</dbReference>
<evidence type="ECO:0000256" key="4">
    <source>
        <dbReference type="ARBA" id="ARBA00022989"/>
    </source>
</evidence>
<gene>
    <name evidence="7" type="ORF">SI8410_14018407</name>
</gene>
<organism evidence="7 8">
    <name type="scientific">Spirodela intermedia</name>
    <name type="common">Intermediate duckweed</name>
    <dbReference type="NCBI Taxonomy" id="51605"/>
    <lineage>
        <taxon>Eukaryota</taxon>
        <taxon>Viridiplantae</taxon>
        <taxon>Streptophyta</taxon>
        <taxon>Embryophyta</taxon>
        <taxon>Tracheophyta</taxon>
        <taxon>Spermatophyta</taxon>
        <taxon>Magnoliopsida</taxon>
        <taxon>Liliopsida</taxon>
        <taxon>Araceae</taxon>
        <taxon>Lemnoideae</taxon>
        <taxon>Spirodela</taxon>
    </lineage>
</organism>
<keyword evidence="4 6" id="KW-1133">Transmembrane helix</keyword>
<dbReference type="InterPro" id="IPR018503">
    <property type="entry name" value="Tetraspanin_CS"/>
</dbReference>
<keyword evidence="3 6" id="KW-0812">Transmembrane</keyword>
<dbReference type="Pfam" id="PF00335">
    <property type="entry name" value="Tetraspanin"/>
    <property type="match status" value="1"/>
</dbReference>
<dbReference type="Proteomes" id="UP000663760">
    <property type="component" value="Chromosome 14"/>
</dbReference>
<feature type="transmembrane region" description="Helical" evidence="6">
    <location>
        <begin position="52"/>
        <end position="71"/>
    </location>
</feature>
<dbReference type="AlphaFoldDB" id="A0A7I8LCK1"/>
<dbReference type="GO" id="GO:0016020">
    <property type="term" value="C:membrane"/>
    <property type="evidence" value="ECO:0007669"/>
    <property type="project" value="UniProtKB-SubCell"/>
</dbReference>
<reference evidence="7" key="1">
    <citation type="submission" date="2020-02" db="EMBL/GenBank/DDBJ databases">
        <authorList>
            <person name="Scholz U."/>
            <person name="Mascher M."/>
            <person name="Fiebig A."/>
        </authorList>
    </citation>
    <scope>NUCLEOTIDE SEQUENCE</scope>
</reference>
<protein>
    <submittedName>
        <fullName evidence="7">Uncharacterized protein</fullName>
    </submittedName>
</protein>
<evidence type="ECO:0000256" key="1">
    <source>
        <dbReference type="ARBA" id="ARBA00004141"/>
    </source>
</evidence>
<evidence type="ECO:0000313" key="7">
    <source>
        <dbReference type="EMBL" id="CAA7407729.1"/>
    </source>
</evidence>
<name>A0A7I8LCK1_SPIIN</name>
<sequence>MGRGCFCGCSNAVVGVLNAGIMAISLMVLGLWAWKAGGDLSTVCDQFLQAPLLLLGASLFAVSLLGIIGACCRASCILWLYLAVTFFLILAVSCFTALAFVVTNKGAAAAVSGHGVGEFRLGDYSGWLRRMVTHAGHWEKIESCLKDAKVCGGPLHALPLDPSAFYKTTLSPTQSGCCNPPAGCHRKGRQFPVLSDDGDCERWRNEPERLCFGCNSCKAGVLANLQAEWKFLAIFNLGLLALLVLVYSVGCCAVRSGRRDSYKRYWRSQRPT</sequence>
<feature type="transmembrane region" description="Helical" evidence="6">
    <location>
        <begin position="231"/>
        <end position="254"/>
    </location>
</feature>
<dbReference type="GO" id="GO:0009734">
    <property type="term" value="P:auxin-activated signaling pathway"/>
    <property type="evidence" value="ECO:0007669"/>
    <property type="project" value="InterPro"/>
</dbReference>
<evidence type="ECO:0000256" key="3">
    <source>
        <dbReference type="ARBA" id="ARBA00022692"/>
    </source>
</evidence>
<proteinExistence type="inferred from homology"/>
<evidence type="ECO:0000256" key="5">
    <source>
        <dbReference type="ARBA" id="ARBA00023136"/>
    </source>
</evidence>
<keyword evidence="5 6" id="KW-0472">Membrane</keyword>
<keyword evidence="8" id="KW-1185">Reference proteome</keyword>